<reference evidence="4" key="1">
    <citation type="journal article" date="2019" name="Int. J. Syst. Evol. Microbiol.">
        <title>The Global Catalogue of Microorganisms (GCM) 10K type strain sequencing project: providing services to taxonomists for standard genome sequencing and annotation.</title>
        <authorList>
            <consortium name="The Broad Institute Genomics Platform"/>
            <consortium name="The Broad Institute Genome Sequencing Center for Infectious Disease"/>
            <person name="Wu L."/>
            <person name="Ma J."/>
        </authorList>
    </citation>
    <scope>NUCLEOTIDE SEQUENCE [LARGE SCALE GENOMIC DNA]</scope>
    <source>
        <strain evidence="4">KACC 11299</strain>
    </source>
</reference>
<dbReference type="Proteomes" id="UP001596071">
    <property type="component" value="Unassembled WGS sequence"/>
</dbReference>
<feature type="domain" description="RelA/SpoT" evidence="2">
    <location>
        <begin position="55"/>
        <end position="111"/>
    </location>
</feature>
<organism evidence="3 4">
    <name type="scientific">Sporosarcina koreensis</name>
    <dbReference type="NCBI Taxonomy" id="334735"/>
    <lineage>
        <taxon>Bacteria</taxon>
        <taxon>Bacillati</taxon>
        <taxon>Bacillota</taxon>
        <taxon>Bacilli</taxon>
        <taxon>Bacillales</taxon>
        <taxon>Caryophanaceae</taxon>
        <taxon>Sporosarcina</taxon>
    </lineage>
</organism>
<protein>
    <recommendedName>
        <fullName evidence="2">RelA/SpoT domain-containing protein</fullName>
    </recommendedName>
</protein>
<dbReference type="Gene3D" id="3.30.460.10">
    <property type="entry name" value="Beta Polymerase, domain 2"/>
    <property type="match status" value="1"/>
</dbReference>
<accession>A0ABW0TXD7</accession>
<evidence type="ECO:0000313" key="3">
    <source>
        <dbReference type="EMBL" id="MFC5603160.1"/>
    </source>
</evidence>
<dbReference type="EMBL" id="JBHSNP010000011">
    <property type="protein sequence ID" value="MFC5603160.1"/>
    <property type="molecule type" value="Genomic_DNA"/>
</dbReference>
<dbReference type="RefSeq" id="WP_381443469.1">
    <property type="nucleotide sequence ID" value="NZ_JBHSNP010000011.1"/>
</dbReference>
<comment type="pathway">
    <text evidence="1">Purine metabolism; ppGpp biosynthesis; ppGpp from GTP: step 1/2.</text>
</comment>
<dbReference type="Pfam" id="PF04607">
    <property type="entry name" value="RelA_SpoT"/>
    <property type="match status" value="1"/>
</dbReference>
<evidence type="ECO:0000259" key="2">
    <source>
        <dbReference type="Pfam" id="PF04607"/>
    </source>
</evidence>
<keyword evidence="4" id="KW-1185">Reference proteome</keyword>
<sequence>MTSSVITIEKNIDYSQIEHTYSKKISLFKQLKEEGEYILSSCLGETGIKIHTISSRVKQKDSFLKKVELKQTEKPFEDITDIVGLRVVCLKFKELIFTNFEVISEDDKINRISEYSIGLFDKNT</sequence>
<dbReference type="InterPro" id="IPR043519">
    <property type="entry name" value="NT_sf"/>
</dbReference>
<dbReference type="SUPFAM" id="SSF81301">
    <property type="entry name" value="Nucleotidyltransferase"/>
    <property type="match status" value="1"/>
</dbReference>
<comment type="caution">
    <text evidence="3">The sequence shown here is derived from an EMBL/GenBank/DDBJ whole genome shotgun (WGS) entry which is preliminary data.</text>
</comment>
<proteinExistence type="predicted"/>
<name>A0ABW0TXD7_9BACL</name>
<dbReference type="InterPro" id="IPR007685">
    <property type="entry name" value="RelA_SpoT"/>
</dbReference>
<gene>
    <name evidence="3" type="ORF">ACFPTP_07975</name>
</gene>
<evidence type="ECO:0000256" key="1">
    <source>
        <dbReference type="ARBA" id="ARBA00004976"/>
    </source>
</evidence>
<evidence type="ECO:0000313" key="4">
    <source>
        <dbReference type="Proteomes" id="UP001596071"/>
    </source>
</evidence>